<evidence type="ECO:0000256" key="1">
    <source>
        <dbReference type="ARBA" id="ARBA00022679"/>
    </source>
</evidence>
<dbReference type="OrthoDB" id="9815506at2"/>
<dbReference type="CDD" id="cd00830">
    <property type="entry name" value="KAS_III"/>
    <property type="match status" value="1"/>
</dbReference>
<comment type="caution">
    <text evidence="5">The sequence shown here is derived from an EMBL/GenBank/DDBJ whole genome shotgun (WGS) entry which is preliminary data.</text>
</comment>
<evidence type="ECO:0000313" key="6">
    <source>
        <dbReference type="Proteomes" id="UP000182771"/>
    </source>
</evidence>
<proteinExistence type="predicted"/>
<keyword evidence="2" id="KW-0012">Acyltransferase</keyword>
<evidence type="ECO:0000256" key="2">
    <source>
        <dbReference type="ARBA" id="ARBA00023315"/>
    </source>
</evidence>
<dbReference type="GeneID" id="85017068"/>
<reference evidence="5 6" key="1">
    <citation type="submission" date="2016-10" db="EMBL/GenBank/DDBJ databases">
        <authorList>
            <person name="Varghese N."/>
            <person name="Submissions S."/>
        </authorList>
    </citation>
    <scope>NUCLEOTIDE SEQUENCE [LARGE SCALE GENOMIC DNA]</scope>
    <source>
        <strain evidence="5 6">DSM 11449</strain>
    </source>
</reference>
<keyword evidence="1" id="KW-0808">Transferase</keyword>
<organism evidence="5 6">
    <name type="scientific">Capnocytophaga granulosa</name>
    <dbReference type="NCBI Taxonomy" id="45242"/>
    <lineage>
        <taxon>Bacteria</taxon>
        <taxon>Pseudomonadati</taxon>
        <taxon>Bacteroidota</taxon>
        <taxon>Flavobacteriia</taxon>
        <taxon>Flavobacteriales</taxon>
        <taxon>Flavobacteriaceae</taxon>
        <taxon>Capnocytophaga</taxon>
    </lineage>
</organism>
<dbReference type="Pfam" id="PF08545">
    <property type="entry name" value="ACP_syn_III"/>
    <property type="match status" value="1"/>
</dbReference>
<sequence>MMKSYIKAISTYFPKNILTNDAISAQFPEWNSEKILQKIGIEQRYIAQADECASDMATQAVLNLIEEHHLDKNTIDFLLLCTQTPDHILPTTACIVQEKVGLPTTCAALDINQGCSGYIYGLSLASSLIASGNFKNVILVTADTYTKYVHPKDKGNLSIFGDAATATLVSNEGTYCIGKPTLGTDGAGAENLIIRNGGTRSPRNENPDDLDNFVDMKGGKIFNFIVKRTPEVVYDNLKTNGFDINDIDLFVFHQANTHILNKVREDMEIPEEKFVIEMRYYGNTISSTIPIALSEHLRKYPEKPSKRIQFVGFGVGYSWGAICIEKP</sequence>
<dbReference type="Gene3D" id="3.40.47.10">
    <property type="match status" value="1"/>
</dbReference>
<dbReference type="GO" id="GO:0044550">
    <property type="term" value="P:secondary metabolite biosynthetic process"/>
    <property type="evidence" value="ECO:0007669"/>
    <property type="project" value="TreeGrafter"/>
</dbReference>
<name>A0A1H2YDP9_9FLAO</name>
<dbReference type="GO" id="GO:0006633">
    <property type="term" value="P:fatty acid biosynthetic process"/>
    <property type="evidence" value="ECO:0007669"/>
    <property type="project" value="InterPro"/>
</dbReference>
<dbReference type="Pfam" id="PF08541">
    <property type="entry name" value="ACP_syn_III_C"/>
    <property type="match status" value="1"/>
</dbReference>
<dbReference type="InterPro" id="IPR016039">
    <property type="entry name" value="Thiolase-like"/>
</dbReference>
<dbReference type="RefSeq" id="WP_016421080.1">
    <property type="nucleotide sequence ID" value="NZ_FNND01000007.1"/>
</dbReference>
<dbReference type="EMBL" id="FNND01000007">
    <property type="protein sequence ID" value="SDX03296.1"/>
    <property type="molecule type" value="Genomic_DNA"/>
</dbReference>
<dbReference type="PANTHER" id="PTHR34069:SF2">
    <property type="entry name" value="BETA-KETOACYL-[ACYL-CARRIER-PROTEIN] SYNTHASE III"/>
    <property type="match status" value="1"/>
</dbReference>
<evidence type="ECO:0000313" key="5">
    <source>
        <dbReference type="EMBL" id="SDX03296.1"/>
    </source>
</evidence>
<feature type="domain" description="Beta-ketoacyl-[acyl-carrier-protein] synthase III N-terminal" evidence="4">
    <location>
        <begin position="109"/>
        <end position="186"/>
    </location>
</feature>
<dbReference type="Proteomes" id="UP000182771">
    <property type="component" value="Unassembled WGS sequence"/>
</dbReference>
<dbReference type="GO" id="GO:0004315">
    <property type="term" value="F:3-oxoacyl-[acyl-carrier-protein] synthase activity"/>
    <property type="evidence" value="ECO:0007669"/>
    <property type="project" value="InterPro"/>
</dbReference>
<protein>
    <submittedName>
        <fullName evidence="5">3-oxoacyl-[acyl-carrier-protein] synthase-3</fullName>
    </submittedName>
</protein>
<keyword evidence="6" id="KW-1185">Reference proteome</keyword>
<accession>A0A1H2YDP9</accession>
<gene>
    <name evidence="5" type="ORF">SAMN05444420_1077</name>
</gene>
<evidence type="ECO:0000259" key="4">
    <source>
        <dbReference type="Pfam" id="PF08545"/>
    </source>
</evidence>
<dbReference type="SUPFAM" id="SSF53901">
    <property type="entry name" value="Thiolase-like"/>
    <property type="match status" value="1"/>
</dbReference>
<dbReference type="InterPro" id="IPR013747">
    <property type="entry name" value="ACP_syn_III_C"/>
</dbReference>
<dbReference type="PANTHER" id="PTHR34069">
    <property type="entry name" value="3-OXOACYL-[ACYL-CARRIER-PROTEIN] SYNTHASE 3"/>
    <property type="match status" value="1"/>
</dbReference>
<dbReference type="NCBIfam" id="NF006829">
    <property type="entry name" value="PRK09352.1"/>
    <property type="match status" value="1"/>
</dbReference>
<dbReference type="AlphaFoldDB" id="A0A1H2YDP9"/>
<dbReference type="InterPro" id="IPR013751">
    <property type="entry name" value="ACP_syn_III_N"/>
</dbReference>
<evidence type="ECO:0000259" key="3">
    <source>
        <dbReference type="Pfam" id="PF08541"/>
    </source>
</evidence>
<feature type="domain" description="Beta-ketoacyl-[acyl-carrier-protein] synthase III C-terminal" evidence="3">
    <location>
        <begin position="237"/>
        <end position="325"/>
    </location>
</feature>